<organism evidence="11 12">
    <name type="scientific">Boletus reticuloceps</name>
    <dbReference type="NCBI Taxonomy" id="495285"/>
    <lineage>
        <taxon>Eukaryota</taxon>
        <taxon>Fungi</taxon>
        <taxon>Dikarya</taxon>
        <taxon>Basidiomycota</taxon>
        <taxon>Agaricomycotina</taxon>
        <taxon>Agaricomycetes</taxon>
        <taxon>Agaricomycetidae</taxon>
        <taxon>Boletales</taxon>
        <taxon>Boletineae</taxon>
        <taxon>Boletaceae</taxon>
        <taxon>Boletoideae</taxon>
        <taxon>Boletus</taxon>
    </lineage>
</organism>
<feature type="region of interest" description="Disordered" evidence="8">
    <location>
        <begin position="67"/>
        <end position="93"/>
    </location>
</feature>
<dbReference type="InterPro" id="IPR001461">
    <property type="entry name" value="Aspartic_peptidase_A1"/>
</dbReference>
<keyword evidence="9" id="KW-0732">Signal</keyword>
<proteinExistence type="inferred from homology"/>
<evidence type="ECO:0000256" key="4">
    <source>
        <dbReference type="ARBA" id="ARBA00022801"/>
    </source>
</evidence>
<keyword evidence="3 7" id="KW-0064">Aspartyl protease</keyword>
<dbReference type="GO" id="GO:0006508">
    <property type="term" value="P:proteolysis"/>
    <property type="evidence" value="ECO:0007669"/>
    <property type="project" value="UniProtKB-KW"/>
</dbReference>
<protein>
    <submittedName>
        <fullName evidence="11">Asp-domain-containing protein</fullName>
    </submittedName>
</protein>
<comment type="similarity">
    <text evidence="1 7">Belongs to the peptidase A1 family.</text>
</comment>
<reference evidence="11" key="1">
    <citation type="submission" date="2021-03" db="EMBL/GenBank/DDBJ databases">
        <title>Evolutionary innovations through gain and loss of genes in the ectomycorrhizal Boletales.</title>
        <authorList>
            <person name="Wu G."/>
            <person name="Miyauchi S."/>
            <person name="Morin E."/>
            <person name="Yang Z.-L."/>
            <person name="Xu J."/>
            <person name="Martin F.M."/>
        </authorList>
    </citation>
    <scope>NUCLEOTIDE SEQUENCE</scope>
    <source>
        <strain evidence="11">BR01</strain>
    </source>
</reference>
<evidence type="ECO:0000313" key="12">
    <source>
        <dbReference type="Proteomes" id="UP000683000"/>
    </source>
</evidence>
<dbReference type="Proteomes" id="UP000683000">
    <property type="component" value="Unassembled WGS sequence"/>
</dbReference>
<dbReference type="InterPro" id="IPR021109">
    <property type="entry name" value="Peptidase_aspartic_dom_sf"/>
</dbReference>
<dbReference type="GO" id="GO:0004190">
    <property type="term" value="F:aspartic-type endopeptidase activity"/>
    <property type="evidence" value="ECO:0007669"/>
    <property type="project" value="UniProtKB-KW"/>
</dbReference>
<comment type="caution">
    <text evidence="11">The sequence shown here is derived from an EMBL/GenBank/DDBJ whole genome shotgun (WGS) entry which is preliminary data.</text>
</comment>
<evidence type="ECO:0000259" key="10">
    <source>
        <dbReference type="PROSITE" id="PS51767"/>
    </source>
</evidence>
<dbReference type="CDD" id="cd05471">
    <property type="entry name" value="pepsin_like"/>
    <property type="match status" value="1"/>
</dbReference>
<dbReference type="InterPro" id="IPR034164">
    <property type="entry name" value="Pepsin-like_dom"/>
</dbReference>
<evidence type="ECO:0000256" key="5">
    <source>
        <dbReference type="PIRSR" id="PIRSR601461-1"/>
    </source>
</evidence>
<dbReference type="InterPro" id="IPR033121">
    <property type="entry name" value="PEPTIDASE_A1"/>
</dbReference>
<evidence type="ECO:0000313" key="11">
    <source>
        <dbReference type="EMBL" id="KAG6373238.1"/>
    </source>
</evidence>
<feature type="domain" description="Peptidase A1" evidence="10">
    <location>
        <begin position="99"/>
        <end position="379"/>
    </location>
</feature>
<evidence type="ECO:0000256" key="2">
    <source>
        <dbReference type="ARBA" id="ARBA00022670"/>
    </source>
</evidence>
<feature type="compositionally biased region" description="Basic and acidic residues" evidence="8">
    <location>
        <begin position="75"/>
        <end position="87"/>
    </location>
</feature>
<evidence type="ECO:0000256" key="9">
    <source>
        <dbReference type="SAM" id="SignalP"/>
    </source>
</evidence>
<evidence type="ECO:0000256" key="8">
    <source>
        <dbReference type="SAM" id="MobiDB-lite"/>
    </source>
</evidence>
<dbReference type="PANTHER" id="PTHR47966">
    <property type="entry name" value="BETA-SITE APP-CLEAVING ENZYME, ISOFORM A-RELATED"/>
    <property type="match status" value="1"/>
</dbReference>
<feature type="chain" id="PRO_5034181557" evidence="9">
    <location>
        <begin position="19"/>
        <end position="379"/>
    </location>
</feature>
<dbReference type="SUPFAM" id="SSF50630">
    <property type="entry name" value="Acid proteases"/>
    <property type="match status" value="1"/>
</dbReference>
<sequence>MRFTLATSTVALAVLAAAAPQPAGIGMAIPITKRSSLVNADKSVNFDALKSHVAAVKAKIHRGFTNYEKNAGRKHPSDVGGVERRGAGDPLTDDQNELWYGSISVGTPAKSFTVDFDTGSSDLFLPGSGCNSSCSGHTIWDPSSSSTSQDLGKSFSLAYGDGSTVSGEQYTDIVSIAGFSAPTQTLGAADTYSSGFESSQFPADGLLGMAFQSISDYNASSVFQTLVSDGCVSDPVFSFKLSSSGAELYIGGSNSTLYTGGFTYAPVTQQGYWEVNMDNVKSNNKTILTNVDAIIDTGTTLIIGIPSDVSALYDALGGTAAPSDVGQGFYTFPCSSFPSISLTFGGKSFPIAASALNLGPVSSGSSDCVSGLAGLDIGS</sequence>
<evidence type="ECO:0000256" key="1">
    <source>
        <dbReference type="ARBA" id="ARBA00007447"/>
    </source>
</evidence>
<evidence type="ECO:0000256" key="3">
    <source>
        <dbReference type="ARBA" id="ARBA00022750"/>
    </source>
</evidence>
<name>A0A8I3A688_9AGAM</name>
<accession>A0A8I3A688</accession>
<dbReference type="PROSITE" id="PS51767">
    <property type="entry name" value="PEPTIDASE_A1"/>
    <property type="match status" value="1"/>
</dbReference>
<evidence type="ECO:0000256" key="6">
    <source>
        <dbReference type="PIRSR" id="PIRSR601461-2"/>
    </source>
</evidence>
<keyword evidence="4 7" id="KW-0378">Hydrolase</keyword>
<dbReference type="Gene3D" id="2.40.70.10">
    <property type="entry name" value="Acid Proteases"/>
    <property type="match status" value="2"/>
</dbReference>
<keyword evidence="6" id="KW-1015">Disulfide bond</keyword>
<dbReference type="PROSITE" id="PS00141">
    <property type="entry name" value="ASP_PROTEASE"/>
    <property type="match status" value="2"/>
</dbReference>
<dbReference type="OrthoDB" id="15189at2759"/>
<feature type="active site" evidence="5">
    <location>
        <position position="117"/>
    </location>
</feature>
<gene>
    <name evidence="11" type="ORF">JVT61DRAFT_6864</name>
</gene>
<keyword evidence="12" id="KW-1185">Reference proteome</keyword>
<feature type="disulfide bond" evidence="6">
    <location>
        <begin position="130"/>
        <end position="134"/>
    </location>
</feature>
<evidence type="ECO:0000256" key="7">
    <source>
        <dbReference type="RuleBase" id="RU000454"/>
    </source>
</evidence>
<dbReference type="AlphaFoldDB" id="A0A8I3A688"/>
<feature type="signal peptide" evidence="9">
    <location>
        <begin position="1"/>
        <end position="18"/>
    </location>
</feature>
<dbReference type="PRINTS" id="PR00792">
    <property type="entry name" value="PEPSIN"/>
</dbReference>
<keyword evidence="2 7" id="KW-0645">Protease</keyword>
<dbReference type="FunFam" id="2.40.70.10:FF:000115">
    <property type="entry name" value="Lysosomal aspartic protease"/>
    <property type="match status" value="1"/>
</dbReference>
<dbReference type="Pfam" id="PF00026">
    <property type="entry name" value="Asp"/>
    <property type="match status" value="1"/>
</dbReference>
<dbReference type="InterPro" id="IPR001969">
    <property type="entry name" value="Aspartic_peptidase_AS"/>
</dbReference>
<dbReference type="EMBL" id="JAGFBS010000023">
    <property type="protein sequence ID" value="KAG6373238.1"/>
    <property type="molecule type" value="Genomic_DNA"/>
</dbReference>
<dbReference type="PANTHER" id="PTHR47966:SF51">
    <property type="entry name" value="BETA-SITE APP-CLEAVING ENZYME, ISOFORM A-RELATED"/>
    <property type="match status" value="1"/>
</dbReference>
<feature type="active site" evidence="5">
    <location>
        <position position="296"/>
    </location>
</feature>